<keyword evidence="2" id="KW-1185">Reference proteome</keyword>
<gene>
    <name evidence="1" type="ORF">HPB49_003520</name>
</gene>
<sequence>MGDITDSSQVTAAAVKTKEEPPAAKSVGLGSSAKRRGRVHKATSDTVAQRGRTRQACAPTEAFVAAAAATPQRTGYGGCVKAETAEEGRWRPSPRSPEVLQDVPVGRVHKATSDTVAQRGRTRQACAPTEAFVAAAAATPQRTGYGGCVKAETAEEGRWRPSPRSWLWVPPWFCASPDDLQNAYCLGMGATLNVDLISSAQLTLLVFLLFFSFPWFGFLSSFCWHLVVDVNRDLDLDRLRLAEVFPSELNHRLMSPQSLSTLRQRR</sequence>
<dbReference type="EMBL" id="CM023470">
    <property type="protein sequence ID" value="KAH7977770.1"/>
    <property type="molecule type" value="Genomic_DNA"/>
</dbReference>
<evidence type="ECO:0000313" key="1">
    <source>
        <dbReference type="EMBL" id="KAH7977770.1"/>
    </source>
</evidence>
<name>A0ACB8DTP1_DERSI</name>
<reference evidence="1" key="1">
    <citation type="submission" date="2020-05" db="EMBL/GenBank/DDBJ databases">
        <title>Large-scale comparative analyses of tick genomes elucidate their genetic diversity and vector capacities.</title>
        <authorList>
            <person name="Jia N."/>
            <person name="Wang J."/>
            <person name="Shi W."/>
            <person name="Du L."/>
            <person name="Sun Y."/>
            <person name="Zhan W."/>
            <person name="Jiang J."/>
            <person name="Wang Q."/>
            <person name="Zhang B."/>
            <person name="Ji P."/>
            <person name="Sakyi L.B."/>
            <person name="Cui X."/>
            <person name="Yuan T."/>
            <person name="Jiang B."/>
            <person name="Yang W."/>
            <person name="Lam T.T.-Y."/>
            <person name="Chang Q."/>
            <person name="Ding S."/>
            <person name="Wang X."/>
            <person name="Zhu J."/>
            <person name="Ruan X."/>
            <person name="Zhao L."/>
            <person name="Wei J."/>
            <person name="Que T."/>
            <person name="Du C."/>
            <person name="Cheng J."/>
            <person name="Dai P."/>
            <person name="Han X."/>
            <person name="Huang E."/>
            <person name="Gao Y."/>
            <person name="Liu J."/>
            <person name="Shao H."/>
            <person name="Ye R."/>
            <person name="Li L."/>
            <person name="Wei W."/>
            <person name="Wang X."/>
            <person name="Wang C."/>
            <person name="Yang T."/>
            <person name="Huo Q."/>
            <person name="Li W."/>
            <person name="Guo W."/>
            <person name="Chen H."/>
            <person name="Zhou L."/>
            <person name="Ni X."/>
            <person name="Tian J."/>
            <person name="Zhou Y."/>
            <person name="Sheng Y."/>
            <person name="Liu T."/>
            <person name="Pan Y."/>
            <person name="Xia L."/>
            <person name="Li J."/>
            <person name="Zhao F."/>
            <person name="Cao W."/>
        </authorList>
    </citation>
    <scope>NUCLEOTIDE SEQUENCE</scope>
    <source>
        <strain evidence="1">Dsil-2018</strain>
    </source>
</reference>
<proteinExistence type="predicted"/>
<organism evidence="1 2">
    <name type="scientific">Dermacentor silvarum</name>
    <name type="common">Tick</name>
    <dbReference type="NCBI Taxonomy" id="543639"/>
    <lineage>
        <taxon>Eukaryota</taxon>
        <taxon>Metazoa</taxon>
        <taxon>Ecdysozoa</taxon>
        <taxon>Arthropoda</taxon>
        <taxon>Chelicerata</taxon>
        <taxon>Arachnida</taxon>
        <taxon>Acari</taxon>
        <taxon>Parasitiformes</taxon>
        <taxon>Ixodida</taxon>
        <taxon>Ixodoidea</taxon>
        <taxon>Ixodidae</taxon>
        <taxon>Rhipicephalinae</taxon>
        <taxon>Dermacentor</taxon>
    </lineage>
</organism>
<evidence type="ECO:0000313" key="2">
    <source>
        <dbReference type="Proteomes" id="UP000821865"/>
    </source>
</evidence>
<protein>
    <submittedName>
        <fullName evidence="1">Uncharacterized protein</fullName>
    </submittedName>
</protein>
<comment type="caution">
    <text evidence="1">The sequence shown here is derived from an EMBL/GenBank/DDBJ whole genome shotgun (WGS) entry which is preliminary data.</text>
</comment>
<accession>A0ACB8DTP1</accession>
<dbReference type="Proteomes" id="UP000821865">
    <property type="component" value="Chromosome 1"/>
</dbReference>